<dbReference type="Proteomes" id="UP001595818">
    <property type="component" value="Unassembled WGS sequence"/>
</dbReference>
<sequence>MNKRSFIKKAAWGSMALASLPWMVTTGKPAGKDQRNWVWMTPKKGLSPSEWKQALDHIKSLGFDAVLFEAYNSREARFETDRLPMGEPVLEILIEHGNAIGLEVHAWMFTMPCSIPEIVENHTDWYAVNGLGQPANTHPAYVDYYKFLSPSHPEAMEFVRGTVKSLASMEGLTGVHLDYIRLPDVILAEALQPKYNLVQDREFPEYDYCYHEVTRKKFKEKTGIDPLKDLEDPSANESWRQFRQDLITDLVNNTFLPEIKKHGKEATAAVFPNWQHVRQEWRNWNLDGFFPMLYHNFYNEDMNWIGKCLKEEIADLKNNSPIYSGLFVPELDAAEMEEAFDVSFKSGAAGIALFNYWNIQPDHEKIIKELTGKSKG</sequence>
<keyword evidence="2" id="KW-1185">Reference proteome</keyword>
<dbReference type="InterPro" id="IPR052177">
    <property type="entry name" value="Divisome_Glycosyl_Hydrolase"/>
</dbReference>
<proteinExistence type="predicted"/>
<dbReference type="SUPFAM" id="SSF51445">
    <property type="entry name" value="(Trans)glycosidases"/>
    <property type="match status" value="1"/>
</dbReference>
<evidence type="ECO:0000313" key="2">
    <source>
        <dbReference type="Proteomes" id="UP001595818"/>
    </source>
</evidence>
<accession>A0ABV9SVS0</accession>
<name>A0ABV9SVS0_9BACT</name>
<protein>
    <submittedName>
        <fullName evidence="1">Tat pathway signal protein</fullName>
    </submittedName>
</protein>
<comment type="caution">
    <text evidence="1">The sequence shown here is derived from an EMBL/GenBank/DDBJ whole genome shotgun (WGS) entry which is preliminary data.</text>
</comment>
<evidence type="ECO:0000313" key="1">
    <source>
        <dbReference type="EMBL" id="MFC4870404.1"/>
    </source>
</evidence>
<dbReference type="EMBL" id="JBHSJJ010000001">
    <property type="protein sequence ID" value="MFC4870404.1"/>
    <property type="molecule type" value="Genomic_DNA"/>
</dbReference>
<gene>
    <name evidence="1" type="ORF">ACFPFU_01815</name>
</gene>
<dbReference type="InterPro" id="IPR017853">
    <property type="entry name" value="GH"/>
</dbReference>
<dbReference type="PANTHER" id="PTHR43405:SF1">
    <property type="entry name" value="GLYCOSYL HYDROLASE DIGH"/>
    <property type="match status" value="1"/>
</dbReference>
<reference evidence="2" key="1">
    <citation type="journal article" date="2019" name="Int. J. Syst. Evol. Microbiol.">
        <title>The Global Catalogue of Microorganisms (GCM) 10K type strain sequencing project: providing services to taxonomists for standard genome sequencing and annotation.</title>
        <authorList>
            <consortium name="The Broad Institute Genomics Platform"/>
            <consortium name="The Broad Institute Genome Sequencing Center for Infectious Disease"/>
            <person name="Wu L."/>
            <person name="Ma J."/>
        </authorList>
    </citation>
    <scope>NUCLEOTIDE SEQUENCE [LARGE SCALE GENOMIC DNA]</scope>
    <source>
        <strain evidence="2">CGMCC 4.7466</strain>
    </source>
</reference>
<organism evidence="1 2">
    <name type="scientific">Negadavirga shengliensis</name>
    <dbReference type="NCBI Taxonomy" id="1389218"/>
    <lineage>
        <taxon>Bacteria</taxon>
        <taxon>Pseudomonadati</taxon>
        <taxon>Bacteroidota</taxon>
        <taxon>Cytophagia</taxon>
        <taxon>Cytophagales</taxon>
        <taxon>Cyclobacteriaceae</taxon>
        <taxon>Negadavirga</taxon>
    </lineage>
</organism>
<dbReference type="PANTHER" id="PTHR43405">
    <property type="entry name" value="GLYCOSYL HYDROLASE DIGH"/>
    <property type="match status" value="1"/>
</dbReference>
<dbReference type="Gene3D" id="3.20.20.80">
    <property type="entry name" value="Glycosidases"/>
    <property type="match status" value="1"/>
</dbReference>
<dbReference type="RefSeq" id="WP_377060911.1">
    <property type="nucleotide sequence ID" value="NZ_JBHSJJ010000001.1"/>
</dbReference>